<evidence type="ECO:0000256" key="1">
    <source>
        <dbReference type="ARBA" id="ARBA00023004"/>
    </source>
</evidence>
<evidence type="ECO:0000313" key="4">
    <source>
        <dbReference type="Proteomes" id="UP000239480"/>
    </source>
</evidence>
<sequence>MSLYGMPLALTSLGDLLEVTAVAGGRAMQRRLGDLGVAVGQTLEVVQKGSGGQMVVAVGDARFALGQGMAQKILVTPSRKQGYARNGCEAKGPCRRRSCRRGWFR</sequence>
<proteinExistence type="predicted"/>
<gene>
    <name evidence="3" type="ORF">CLV78_106118</name>
</gene>
<dbReference type="OrthoDB" id="7862273at2"/>
<dbReference type="PANTHER" id="PTHR43151:SF1">
    <property type="entry name" value="SSR2333 PROTEIN"/>
    <property type="match status" value="1"/>
</dbReference>
<dbReference type="InterPro" id="IPR038157">
    <property type="entry name" value="FeoA_core_dom"/>
</dbReference>
<organism evidence="3 4">
    <name type="scientific">Aliiruegeria haliotis</name>
    <dbReference type="NCBI Taxonomy" id="1280846"/>
    <lineage>
        <taxon>Bacteria</taxon>
        <taxon>Pseudomonadati</taxon>
        <taxon>Pseudomonadota</taxon>
        <taxon>Alphaproteobacteria</taxon>
        <taxon>Rhodobacterales</taxon>
        <taxon>Roseobacteraceae</taxon>
        <taxon>Aliiruegeria</taxon>
    </lineage>
</organism>
<name>A0A2T0RN44_9RHOB</name>
<feature type="domain" description="Ferrous iron transporter FeoA-like" evidence="2">
    <location>
        <begin position="6"/>
        <end position="77"/>
    </location>
</feature>
<accession>A0A2T0RN44</accession>
<keyword evidence="4" id="KW-1185">Reference proteome</keyword>
<keyword evidence="1" id="KW-0408">Iron</keyword>
<reference evidence="3 4" key="1">
    <citation type="submission" date="2018-03" db="EMBL/GenBank/DDBJ databases">
        <title>Genomic Encyclopedia of Archaeal and Bacterial Type Strains, Phase II (KMG-II): from individual species to whole genera.</title>
        <authorList>
            <person name="Goeker M."/>
        </authorList>
    </citation>
    <scope>NUCLEOTIDE SEQUENCE [LARGE SCALE GENOMIC DNA]</scope>
    <source>
        <strain evidence="3 4">DSM 29328</strain>
    </source>
</reference>
<dbReference type="Gene3D" id="2.30.30.90">
    <property type="match status" value="1"/>
</dbReference>
<dbReference type="Pfam" id="PF04023">
    <property type="entry name" value="FeoA"/>
    <property type="match status" value="1"/>
</dbReference>
<dbReference type="InterPro" id="IPR007167">
    <property type="entry name" value="Fe-transptr_FeoA-like"/>
</dbReference>
<dbReference type="SMART" id="SM00899">
    <property type="entry name" value="FeoA"/>
    <property type="match status" value="1"/>
</dbReference>
<evidence type="ECO:0000313" key="3">
    <source>
        <dbReference type="EMBL" id="PRY22578.1"/>
    </source>
</evidence>
<dbReference type="GO" id="GO:0046914">
    <property type="term" value="F:transition metal ion binding"/>
    <property type="evidence" value="ECO:0007669"/>
    <property type="project" value="InterPro"/>
</dbReference>
<dbReference type="SUPFAM" id="SSF50037">
    <property type="entry name" value="C-terminal domain of transcriptional repressors"/>
    <property type="match status" value="1"/>
</dbReference>
<protein>
    <submittedName>
        <fullName evidence="3">Ferrous iron transport protein A</fullName>
    </submittedName>
</protein>
<dbReference type="InterPro" id="IPR053184">
    <property type="entry name" value="FeoA-like"/>
</dbReference>
<dbReference type="AlphaFoldDB" id="A0A2T0RN44"/>
<dbReference type="InterPro" id="IPR008988">
    <property type="entry name" value="Transcriptional_repressor_C"/>
</dbReference>
<comment type="caution">
    <text evidence="3">The sequence shown here is derived from an EMBL/GenBank/DDBJ whole genome shotgun (WGS) entry which is preliminary data.</text>
</comment>
<dbReference type="RefSeq" id="WP_106205657.1">
    <property type="nucleotide sequence ID" value="NZ_PVTD01000006.1"/>
</dbReference>
<dbReference type="Proteomes" id="UP000239480">
    <property type="component" value="Unassembled WGS sequence"/>
</dbReference>
<dbReference type="EMBL" id="PVTD01000006">
    <property type="protein sequence ID" value="PRY22578.1"/>
    <property type="molecule type" value="Genomic_DNA"/>
</dbReference>
<evidence type="ECO:0000259" key="2">
    <source>
        <dbReference type="SMART" id="SM00899"/>
    </source>
</evidence>
<dbReference type="PANTHER" id="PTHR43151">
    <property type="entry name" value="FEOA FAMILY PROTEIN"/>
    <property type="match status" value="1"/>
</dbReference>